<gene>
    <name evidence="4" type="ordered locus">Awo_c06160</name>
</gene>
<dbReference type="InterPro" id="IPR007329">
    <property type="entry name" value="FMN-bd"/>
</dbReference>
<evidence type="ECO:0000313" key="4">
    <source>
        <dbReference type="EMBL" id="AFA47414.1"/>
    </source>
</evidence>
<feature type="transmembrane region" description="Helical" evidence="2">
    <location>
        <begin position="73"/>
        <end position="94"/>
    </location>
</feature>
<dbReference type="Proteomes" id="UP000007177">
    <property type="component" value="Chromosome"/>
</dbReference>
<proteinExistence type="predicted"/>
<evidence type="ECO:0000256" key="2">
    <source>
        <dbReference type="SAM" id="Phobius"/>
    </source>
</evidence>
<feature type="transmembrane region" description="Helical" evidence="2">
    <location>
        <begin position="6"/>
        <end position="29"/>
    </location>
</feature>
<dbReference type="EMBL" id="CP002987">
    <property type="protein sequence ID" value="AFA47414.1"/>
    <property type="molecule type" value="Genomic_DNA"/>
</dbReference>
<reference evidence="4 5" key="2">
    <citation type="journal article" date="2012" name="PLoS ONE">
        <title>An ancient pathway combining carbon dioxide fixation with the generation and utilization of a sodium ion gradient for ATP synthesis.</title>
        <authorList>
            <person name="Poehlein A."/>
            <person name="Schmidt S."/>
            <person name="Kaster A.K."/>
            <person name="Goenrich M."/>
            <person name="Vollmers J."/>
            <person name="Thurmer A."/>
            <person name="Bertsch J."/>
            <person name="Schuchmann K."/>
            <person name="Voigt B."/>
            <person name="Hecker M."/>
            <person name="Daniel R."/>
            <person name="Thauer R.K."/>
            <person name="Gottschalk G."/>
            <person name="Muller V."/>
        </authorList>
    </citation>
    <scope>NUCLEOTIDE SEQUENCE [LARGE SCALE GENOMIC DNA]</scope>
    <source>
        <strain evidence="5">ATCC 29683 / DSM 1030 / JCM 2381 / KCTC 1655 / WB1</strain>
    </source>
</reference>
<organism evidence="4 5">
    <name type="scientific">Acetobacterium woodii (strain ATCC 29683 / DSM 1030 / JCM 2381 / KCTC 1655 / WB1)</name>
    <dbReference type="NCBI Taxonomy" id="931626"/>
    <lineage>
        <taxon>Bacteria</taxon>
        <taxon>Bacillati</taxon>
        <taxon>Bacillota</taxon>
        <taxon>Clostridia</taxon>
        <taxon>Eubacteriales</taxon>
        <taxon>Eubacteriaceae</taxon>
        <taxon>Acetobacterium</taxon>
    </lineage>
</organism>
<sequence>MTIIICVLTAWLSVIFVVLLAIIYLLRIVNKGKRKSEFITKINRKLRNSHKIMGIAFVITAAIHGFFSSCKIWSLNFGTLCMMIGVVIGLTYMLRKVFPRKLTWIKPHRWLTAVLIVLLGLHIWEVGGIMGPEVFLNSAMREVENSVDVLYGSGSKVEAAEITADSTSSANTDTRSTTETTVPDSVTEKANLFLGTVDLKDGTYTGVADGYGPDLTVKVTVAGNVISTVQVVSHHEDGVSHYGRAIDAIPAAIVAQQTPVVDSISGATYTSDGIMKAVINALEPAVISGTLPSL</sequence>
<evidence type="ECO:0000256" key="1">
    <source>
        <dbReference type="SAM" id="MobiDB-lite"/>
    </source>
</evidence>
<dbReference type="Gene3D" id="3.90.1010.20">
    <property type="match status" value="1"/>
</dbReference>
<evidence type="ECO:0000259" key="3">
    <source>
        <dbReference type="SMART" id="SM00900"/>
    </source>
</evidence>
<dbReference type="HOGENOM" id="CLU_945351_0_0_9"/>
<dbReference type="OrthoDB" id="9806398at2"/>
<feature type="transmembrane region" description="Helical" evidence="2">
    <location>
        <begin position="50"/>
        <end position="67"/>
    </location>
</feature>
<dbReference type="GO" id="GO:0016020">
    <property type="term" value="C:membrane"/>
    <property type="evidence" value="ECO:0007669"/>
    <property type="project" value="InterPro"/>
</dbReference>
<feature type="compositionally biased region" description="Low complexity" evidence="1">
    <location>
        <begin position="163"/>
        <end position="178"/>
    </location>
</feature>
<name>H6LJ51_ACEWD</name>
<keyword evidence="5" id="KW-1185">Reference proteome</keyword>
<dbReference type="Pfam" id="PF04205">
    <property type="entry name" value="FMN_bind"/>
    <property type="match status" value="1"/>
</dbReference>
<dbReference type="KEGG" id="awo:Awo_c06160"/>
<evidence type="ECO:0000313" key="5">
    <source>
        <dbReference type="Proteomes" id="UP000007177"/>
    </source>
</evidence>
<keyword evidence="2" id="KW-0472">Membrane</keyword>
<feature type="domain" description="FMN-binding" evidence="3">
    <location>
        <begin position="210"/>
        <end position="285"/>
    </location>
</feature>
<keyword evidence="2" id="KW-0812">Transmembrane</keyword>
<feature type="transmembrane region" description="Helical" evidence="2">
    <location>
        <begin position="110"/>
        <end position="131"/>
    </location>
</feature>
<dbReference type="AlphaFoldDB" id="H6LJ51"/>
<dbReference type="SMART" id="SM00900">
    <property type="entry name" value="FMN_bind"/>
    <property type="match status" value="1"/>
</dbReference>
<dbReference type="GO" id="GO:0010181">
    <property type="term" value="F:FMN binding"/>
    <property type="evidence" value="ECO:0007669"/>
    <property type="project" value="InterPro"/>
</dbReference>
<protein>
    <submittedName>
        <fullName evidence="4">Putative FMN-binding domain protein</fullName>
    </submittedName>
</protein>
<feature type="region of interest" description="Disordered" evidence="1">
    <location>
        <begin position="162"/>
        <end position="182"/>
    </location>
</feature>
<dbReference type="RefSeq" id="WP_014355017.1">
    <property type="nucleotide sequence ID" value="NC_016894.1"/>
</dbReference>
<reference evidence="5" key="1">
    <citation type="submission" date="2011-07" db="EMBL/GenBank/DDBJ databases">
        <title>Complete genome sequence of Acetobacterium woodii.</title>
        <authorList>
            <person name="Poehlein A."/>
            <person name="Schmidt S."/>
            <person name="Kaster A.-K."/>
            <person name="Goenrich M."/>
            <person name="Vollmers J."/>
            <person name="Thuermer A."/>
            <person name="Gottschalk G."/>
            <person name="Thauer R.K."/>
            <person name="Daniel R."/>
            <person name="Mueller V."/>
        </authorList>
    </citation>
    <scope>NUCLEOTIDE SEQUENCE [LARGE SCALE GENOMIC DNA]</scope>
    <source>
        <strain evidence="5">ATCC 29683 / DSM 1030 / JCM 2381 / KCTC 1655 / WB1</strain>
    </source>
</reference>
<dbReference type="STRING" id="931626.Awo_c06160"/>
<dbReference type="eggNOG" id="COG3976">
    <property type="taxonomic scope" value="Bacteria"/>
</dbReference>
<keyword evidence="2" id="KW-1133">Transmembrane helix</keyword>
<accession>H6LJ51</accession>